<comment type="function">
    <text evidence="7">The electron transfer flavoprotein serves as a specific electron acceptor for other dehydrogenases. It transfers the electrons to the main respiratory chain via ETF-ubiquinone oxidoreductase (ETF dehydrogenase).</text>
</comment>
<evidence type="ECO:0000313" key="10">
    <source>
        <dbReference type="Proteomes" id="UP000186132"/>
    </source>
</evidence>
<dbReference type="SMART" id="SM00893">
    <property type="entry name" value="ETF"/>
    <property type="match status" value="1"/>
</dbReference>
<dbReference type="Proteomes" id="UP000186132">
    <property type="component" value="Unassembled WGS sequence"/>
</dbReference>
<comment type="subunit">
    <text evidence="3">Heterodimer of an alpha and a beta subunit.</text>
</comment>
<dbReference type="STRING" id="1206085.SAMN05443575_0524"/>
<keyword evidence="6" id="KW-0249">Electron transport</keyword>
<evidence type="ECO:0000256" key="1">
    <source>
        <dbReference type="ARBA" id="ARBA00001974"/>
    </source>
</evidence>
<dbReference type="Gene3D" id="3.40.50.620">
    <property type="entry name" value="HUPs"/>
    <property type="match status" value="1"/>
</dbReference>
<evidence type="ECO:0000256" key="7">
    <source>
        <dbReference type="ARBA" id="ARBA00025649"/>
    </source>
</evidence>
<dbReference type="InterPro" id="IPR014729">
    <property type="entry name" value="Rossmann-like_a/b/a_fold"/>
</dbReference>
<feature type="domain" description="Electron transfer flavoprotein alpha/beta-subunit N-terminal" evidence="8">
    <location>
        <begin position="23"/>
        <end position="212"/>
    </location>
</feature>
<dbReference type="OrthoDB" id="9804960at2"/>
<comment type="cofactor">
    <cofactor evidence="1">
        <name>FAD</name>
        <dbReference type="ChEBI" id="CHEBI:57692"/>
    </cofactor>
</comment>
<evidence type="ECO:0000256" key="4">
    <source>
        <dbReference type="ARBA" id="ARBA00016797"/>
    </source>
</evidence>
<dbReference type="InterPro" id="IPR014730">
    <property type="entry name" value="ETF_a/b_N"/>
</dbReference>
<comment type="similarity">
    <text evidence="2">Belongs to the ETF beta-subunit/FixA family.</text>
</comment>
<dbReference type="InterPro" id="IPR012255">
    <property type="entry name" value="ETF_b"/>
</dbReference>
<keyword evidence="10" id="KW-1185">Reference proteome</keyword>
<evidence type="ECO:0000259" key="8">
    <source>
        <dbReference type="SMART" id="SM00893"/>
    </source>
</evidence>
<evidence type="ECO:0000256" key="5">
    <source>
        <dbReference type="ARBA" id="ARBA00022448"/>
    </source>
</evidence>
<name>A0A1M5DBS5_9ACTN</name>
<dbReference type="AlphaFoldDB" id="A0A1M5DBS5"/>
<dbReference type="GO" id="GO:0005829">
    <property type="term" value="C:cytosol"/>
    <property type="evidence" value="ECO:0007669"/>
    <property type="project" value="TreeGrafter"/>
</dbReference>
<evidence type="ECO:0000256" key="3">
    <source>
        <dbReference type="ARBA" id="ARBA00011355"/>
    </source>
</evidence>
<dbReference type="PANTHER" id="PTHR21294">
    <property type="entry name" value="ELECTRON TRANSFER FLAVOPROTEIN BETA-SUBUNIT"/>
    <property type="match status" value="1"/>
</dbReference>
<evidence type="ECO:0000256" key="6">
    <source>
        <dbReference type="ARBA" id="ARBA00022982"/>
    </source>
</evidence>
<dbReference type="Pfam" id="PF01012">
    <property type="entry name" value="ETF"/>
    <property type="match status" value="1"/>
</dbReference>
<dbReference type="SUPFAM" id="SSF52402">
    <property type="entry name" value="Adenine nucleotide alpha hydrolases-like"/>
    <property type="match status" value="1"/>
</dbReference>
<gene>
    <name evidence="9" type="ORF">SAMN05443575_0524</name>
</gene>
<organism evidence="9 10">
    <name type="scientific">Jatrophihabitans endophyticus</name>
    <dbReference type="NCBI Taxonomy" id="1206085"/>
    <lineage>
        <taxon>Bacteria</taxon>
        <taxon>Bacillati</taxon>
        <taxon>Actinomycetota</taxon>
        <taxon>Actinomycetes</taxon>
        <taxon>Jatrophihabitantales</taxon>
        <taxon>Jatrophihabitantaceae</taxon>
        <taxon>Jatrophihabitans</taxon>
    </lineage>
</organism>
<proteinExistence type="inferred from homology"/>
<dbReference type="InterPro" id="IPR033948">
    <property type="entry name" value="ETF_beta_N"/>
</dbReference>
<protein>
    <recommendedName>
        <fullName evidence="4">Electron transfer flavoprotein subunit beta</fullName>
    </recommendedName>
</protein>
<keyword evidence="5" id="KW-0813">Transport</keyword>
<sequence>MNIVVLVKQVPDTEGDRKLDSSDNTVDRNAVDPVINYIDEFAIEEGLLLKEAHGGEVTILTVGPDKATESIRKALSMGADKAVHVNDEAIHGSDAIGTAKVLAKALGGIEWDVAISGSEATDARGAVVPALLAEVLGAPQLTQARKVTVDGSTVTIERVTDTGFEKVEGSTPAVISVVEKINDPRYPSFKGIMAAKSKPIEVKSLGDIGLDAGEVGLANAWTQVASFENAPPREAGQTVKDEGDGGAKIADFLASKKLI</sequence>
<dbReference type="CDD" id="cd01714">
    <property type="entry name" value="ETF_beta"/>
    <property type="match status" value="1"/>
</dbReference>
<evidence type="ECO:0000256" key="2">
    <source>
        <dbReference type="ARBA" id="ARBA00007557"/>
    </source>
</evidence>
<dbReference type="EMBL" id="FQVU01000001">
    <property type="protein sequence ID" value="SHF64385.1"/>
    <property type="molecule type" value="Genomic_DNA"/>
</dbReference>
<dbReference type="PANTHER" id="PTHR21294:SF8">
    <property type="entry name" value="ELECTRON TRANSFER FLAVOPROTEIN SUBUNIT BETA"/>
    <property type="match status" value="1"/>
</dbReference>
<evidence type="ECO:0000313" key="9">
    <source>
        <dbReference type="EMBL" id="SHF64385.1"/>
    </source>
</evidence>
<accession>A0A1M5DBS5</accession>
<reference evidence="9 10" key="1">
    <citation type="submission" date="2016-11" db="EMBL/GenBank/DDBJ databases">
        <authorList>
            <person name="Jaros S."/>
            <person name="Januszkiewicz K."/>
            <person name="Wedrychowicz H."/>
        </authorList>
    </citation>
    <scope>NUCLEOTIDE SEQUENCE [LARGE SCALE GENOMIC DNA]</scope>
    <source>
        <strain evidence="9 10">DSM 45627</strain>
    </source>
</reference>
<dbReference type="RefSeq" id="WP_073385515.1">
    <property type="nucleotide sequence ID" value="NZ_FQVU01000001.1"/>
</dbReference>
<dbReference type="GO" id="GO:0009055">
    <property type="term" value="F:electron transfer activity"/>
    <property type="evidence" value="ECO:0007669"/>
    <property type="project" value="InterPro"/>
</dbReference>
<dbReference type="PIRSF" id="PIRSF000090">
    <property type="entry name" value="Beta-ETF"/>
    <property type="match status" value="1"/>
</dbReference>